<dbReference type="RefSeq" id="WP_317635650.1">
    <property type="nucleotide sequence ID" value="NZ_AP026802.1"/>
</dbReference>
<name>A0AAU9D5F7_9LACO</name>
<dbReference type="KEGG" id="xap:XA3_01420"/>
<dbReference type="Proteomes" id="UP001321861">
    <property type="component" value="Chromosome"/>
</dbReference>
<reference evidence="2 3" key="1">
    <citation type="journal article" date="2023" name="Microbiol. Spectr.">
        <title>Symbiosis of Carpenter Bees with Uncharacterized Lactic Acid Bacteria Showing NAD Auxotrophy.</title>
        <authorList>
            <person name="Kawasaki S."/>
            <person name="Ozawa K."/>
            <person name="Mori T."/>
            <person name="Yamamoto A."/>
            <person name="Ito M."/>
            <person name="Ohkuma M."/>
            <person name="Sakamoto M."/>
            <person name="Matsutani M."/>
        </authorList>
    </citation>
    <scope>NUCLEOTIDE SEQUENCE [LARGE SCALE GENOMIC DNA]</scope>
    <source>
        <strain evidence="2 3">XA3</strain>
    </source>
</reference>
<sequence>MGMHELAKHILAVANENELGVTNLQLQKVMYFVVRSYLVNHEDFRSDPFIHELYNDKFETWPYGPVVPDIYYLYNSYGSLEIFNEGSYDDEYKIFDSVIINFLKMDVFKLVRATQTQPLWQEHRHEILNHINTYEYGLEDIIEHG</sequence>
<proteinExistence type="predicted"/>
<evidence type="ECO:0000259" key="1">
    <source>
        <dbReference type="Pfam" id="PF13274"/>
    </source>
</evidence>
<feature type="domain" description="Antitoxin SocA-like Panacea" evidence="1">
    <location>
        <begin position="26"/>
        <end position="121"/>
    </location>
</feature>
<gene>
    <name evidence="2" type="ORF">XA3_01420</name>
</gene>
<evidence type="ECO:0000313" key="2">
    <source>
        <dbReference type="EMBL" id="BDR57701.1"/>
    </source>
</evidence>
<dbReference type="InterPro" id="IPR025272">
    <property type="entry name" value="SocA_Panacea"/>
</dbReference>
<dbReference type="AlphaFoldDB" id="A0AAU9D5F7"/>
<dbReference type="EMBL" id="AP026802">
    <property type="protein sequence ID" value="BDR57701.1"/>
    <property type="molecule type" value="Genomic_DNA"/>
</dbReference>
<accession>A0AAU9D5F7</accession>
<organism evidence="2 3">
    <name type="scientific">Xylocopilactobacillus apicola</name>
    <dbReference type="NCBI Taxonomy" id="2932184"/>
    <lineage>
        <taxon>Bacteria</taxon>
        <taxon>Bacillati</taxon>
        <taxon>Bacillota</taxon>
        <taxon>Bacilli</taxon>
        <taxon>Lactobacillales</taxon>
        <taxon>Lactobacillaceae</taxon>
        <taxon>Xylocopilactobacillus</taxon>
    </lineage>
</organism>
<dbReference type="Pfam" id="PF13274">
    <property type="entry name" value="SocA_Panacea"/>
    <property type="match status" value="1"/>
</dbReference>
<protein>
    <recommendedName>
        <fullName evidence="1">Antitoxin SocA-like Panacea domain-containing protein</fullName>
    </recommendedName>
</protein>
<keyword evidence="3" id="KW-1185">Reference proteome</keyword>
<evidence type="ECO:0000313" key="3">
    <source>
        <dbReference type="Proteomes" id="UP001321861"/>
    </source>
</evidence>